<gene>
    <name evidence="2" type="ORF">Pla144_16460</name>
</gene>
<evidence type="ECO:0000256" key="1">
    <source>
        <dbReference type="SAM" id="SignalP"/>
    </source>
</evidence>
<dbReference type="InterPro" id="IPR013424">
    <property type="entry name" value="Ice-binding_C"/>
</dbReference>
<feature type="signal peptide" evidence="1">
    <location>
        <begin position="1"/>
        <end position="21"/>
    </location>
</feature>
<protein>
    <recommendedName>
        <fullName evidence="4">PEP-CTERM protein-sorting domain-containing protein</fullName>
    </recommendedName>
</protein>
<evidence type="ECO:0000313" key="3">
    <source>
        <dbReference type="Proteomes" id="UP000318437"/>
    </source>
</evidence>
<name>A0A5C6CV80_9BACT</name>
<proteinExistence type="predicted"/>
<accession>A0A5C6CV80</accession>
<dbReference type="EMBL" id="SJPS01000002">
    <property type="protein sequence ID" value="TWU28358.1"/>
    <property type="molecule type" value="Genomic_DNA"/>
</dbReference>
<reference evidence="2 3" key="1">
    <citation type="submission" date="2019-02" db="EMBL/GenBank/DDBJ databases">
        <title>Deep-cultivation of Planctomycetes and their phenomic and genomic characterization uncovers novel biology.</title>
        <authorList>
            <person name="Wiegand S."/>
            <person name="Jogler M."/>
            <person name="Boedeker C."/>
            <person name="Pinto D."/>
            <person name="Vollmers J."/>
            <person name="Rivas-Marin E."/>
            <person name="Kohn T."/>
            <person name="Peeters S.H."/>
            <person name="Heuer A."/>
            <person name="Rast P."/>
            <person name="Oberbeckmann S."/>
            <person name="Bunk B."/>
            <person name="Jeske O."/>
            <person name="Meyerdierks A."/>
            <person name="Storesund J.E."/>
            <person name="Kallscheuer N."/>
            <person name="Luecker S."/>
            <person name="Lage O.M."/>
            <person name="Pohl T."/>
            <person name="Merkel B.J."/>
            <person name="Hornburger P."/>
            <person name="Mueller R.-W."/>
            <person name="Bruemmer F."/>
            <person name="Labrenz M."/>
            <person name="Spormann A.M."/>
            <person name="Op Den Camp H."/>
            <person name="Overmann J."/>
            <person name="Amann R."/>
            <person name="Jetten M.S.M."/>
            <person name="Mascher T."/>
            <person name="Medema M.H."/>
            <person name="Devos D.P."/>
            <person name="Kaster A.-K."/>
            <person name="Ovreas L."/>
            <person name="Rohde M."/>
            <person name="Galperin M.Y."/>
            <person name="Jogler C."/>
        </authorList>
    </citation>
    <scope>NUCLEOTIDE SEQUENCE [LARGE SCALE GENOMIC DNA]</scope>
    <source>
        <strain evidence="2 3">Pla144</strain>
    </source>
</reference>
<dbReference type="AlphaFoldDB" id="A0A5C6CV80"/>
<sequence length="234" mass="24151" precursor="true">MRRFVFCNCLTALTLVGLATASYGVTIVSENFDPLSGGAALQVGYTFGDTASSSTGIGVGAGLTGDSWQTVNTTAANGNGFSGVGAQYQNGAITGNTSSNLSDYTLSFDAKADGGSLNIQIETFALPGFGGGVTGKLNTAPDNPGFGNDQLLNNTYTHYDLNLGDTAIFMADSGIDMSGGTIQITFQFNGTGAAPFTQALNVDNLKLTMIPEPMTASLFCTGMLALIVQRRRKS</sequence>
<feature type="chain" id="PRO_5023151200" description="PEP-CTERM protein-sorting domain-containing protein" evidence="1">
    <location>
        <begin position="22"/>
        <end position="234"/>
    </location>
</feature>
<organism evidence="2 3">
    <name type="scientific">Bythopirellula polymerisocia</name>
    <dbReference type="NCBI Taxonomy" id="2528003"/>
    <lineage>
        <taxon>Bacteria</taxon>
        <taxon>Pseudomonadati</taxon>
        <taxon>Planctomycetota</taxon>
        <taxon>Planctomycetia</taxon>
        <taxon>Pirellulales</taxon>
        <taxon>Lacipirellulaceae</taxon>
        <taxon>Bythopirellula</taxon>
    </lineage>
</organism>
<dbReference type="Proteomes" id="UP000318437">
    <property type="component" value="Unassembled WGS sequence"/>
</dbReference>
<keyword evidence="1" id="KW-0732">Signal</keyword>
<evidence type="ECO:0000313" key="2">
    <source>
        <dbReference type="EMBL" id="TWU28358.1"/>
    </source>
</evidence>
<dbReference type="RefSeq" id="WP_146449754.1">
    <property type="nucleotide sequence ID" value="NZ_SJPS01000002.1"/>
</dbReference>
<keyword evidence="3" id="KW-1185">Reference proteome</keyword>
<evidence type="ECO:0008006" key="4">
    <source>
        <dbReference type="Google" id="ProtNLM"/>
    </source>
</evidence>
<comment type="caution">
    <text evidence="2">The sequence shown here is derived from an EMBL/GenBank/DDBJ whole genome shotgun (WGS) entry which is preliminary data.</text>
</comment>
<dbReference type="NCBIfam" id="TIGR02595">
    <property type="entry name" value="PEP_CTERM"/>
    <property type="match status" value="1"/>
</dbReference>